<gene>
    <name evidence="5" type="ORF">FHG89_31185</name>
</gene>
<evidence type="ECO:0000256" key="3">
    <source>
        <dbReference type="ARBA" id="ARBA00023163"/>
    </source>
</evidence>
<evidence type="ECO:0000259" key="4">
    <source>
        <dbReference type="PROSITE" id="PS50931"/>
    </source>
</evidence>
<dbReference type="Pfam" id="PF00126">
    <property type="entry name" value="HTH_1"/>
    <property type="match status" value="1"/>
</dbReference>
<comment type="caution">
    <text evidence="5">The sequence shown here is derived from an EMBL/GenBank/DDBJ whole genome shotgun (WGS) entry which is preliminary data.</text>
</comment>
<dbReference type="PRINTS" id="PR00039">
    <property type="entry name" value="HTHLYSR"/>
</dbReference>
<dbReference type="OrthoDB" id="3461141at2"/>
<dbReference type="InterPro" id="IPR036390">
    <property type="entry name" value="WH_DNA-bd_sf"/>
</dbReference>
<dbReference type="InterPro" id="IPR000847">
    <property type="entry name" value="LysR_HTH_N"/>
</dbReference>
<dbReference type="GO" id="GO:0003700">
    <property type="term" value="F:DNA-binding transcription factor activity"/>
    <property type="evidence" value="ECO:0007669"/>
    <property type="project" value="InterPro"/>
</dbReference>
<dbReference type="RefSeq" id="WP_139587964.1">
    <property type="nucleotide sequence ID" value="NZ_VDFY01000292.1"/>
</dbReference>
<dbReference type="SUPFAM" id="SSF53850">
    <property type="entry name" value="Periplasmic binding protein-like II"/>
    <property type="match status" value="1"/>
</dbReference>
<reference evidence="5 6" key="1">
    <citation type="submission" date="2019-06" db="EMBL/GenBank/DDBJ databases">
        <title>Micromonospora ordensis sp. nov., isolated from deep marine sediment.</title>
        <authorList>
            <person name="Veyisoglu A."/>
            <person name="Carro L."/>
            <person name="Klenk H.-P."/>
            <person name="Sahin N."/>
        </authorList>
    </citation>
    <scope>NUCLEOTIDE SEQUENCE [LARGE SCALE GENOMIC DNA]</scope>
    <source>
        <strain evidence="5 6">S2509</strain>
    </source>
</reference>
<dbReference type="Proteomes" id="UP000306145">
    <property type="component" value="Unassembled WGS sequence"/>
</dbReference>
<accession>A0A5C4QDB7</accession>
<dbReference type="Gene3D" id="1.10.10.10">
    <property type="entry name" value="Winged helix-like DNA-binding domain superfamily/Winged helix DNA-binding domain"/>
    <property type="match status" value="1"/>
</dbReference>
<keyword evidence="3" id="KW-0804">Transcription</keyword>
<dbReference type="PANTHER" id="PTHR30126:SF39">
    <property type="entry name" value="HTH-TYPE TRANSCRIPTIONAL REGULATOR CYSL"/>
    <property type="match status" value="1"/>
</dbReference>
<dbReference type="GO" id="GO:0000976">
    <property type="term" value="F:transcription cis-regulatory region binding"/>
    <property type="evidence" value="ECO:0007669"/>
    <property type="project" value="TreeGrafter"/>
</dbReference>
<evidence type="ECO:0000256" key="2">
    <source>
        <dbReference type="ARBA" id="ARBA00023015"/>
    </source>
</evidence>
<organism evidence="5 6">
    <name type="scientific">Micromonospora orduensis</name>
    <dbReference type="NCBI Taxonomy" id="1420891"/>
    <lineage>
        <taxon>Bacteria</taxon>
        <taxon>Bacillati</taxon>
        <taxon>Actinomycetota</taxon>
        <taxon>Actinomycetes</taxon>
        <taxon>Micromonosporales</taxon>
        <taxon>Micromonosporaceae</taxon>
        <taxon>Micromonospora</taxon>
    </lineage>
</organism>
<name>A0A5C4QDB7_9ACTN</name>
<dbReference type="PROSITE" id="PS50931">
    <property type="entry name" value="HTH_LYSR"/>
    <property type="match status" value="1"/>
</dbReference>
<sequence length="303" mass="32337">MTSRLTVDDLQLVEAVARHGSVGAAAKELLIAQPSASRRLLTLERRLSTKLFDRDTTGARATPAGRELARHAAQLLSDLDALPDQVLAAVDTPTLAVGTIQALSPMVFTALEIELDSVSVRPEVDHGPVLLQQVHEGSLDAAIITIAQQAVIPRGLQRTIIGQSPLVIVLPKGAADLAEGSRPFAEQTVLYSTIDLAGELLHQRLSALGALPRPGATTEATLRIARHHRCPALVPELVARWYAARGDRLVPSPMPGQVTVSLVSRPPQPSALTRALPRITQRVLGTSWPAKPRDSALRPDSQG</sequence>
<dbReference type="InterPro" id="IPR036388">
    <property type="entry name" value="WH-like_DNA-bd_sf"/>
</dbReference>
<keyword evidence="2" id="KW-0805">Transcription regulation</keyword>
<protein>
    <submittedName>
        <fullName evidence="5">LysR family transcriptional regulator</fullName>
    </submittedName>
</protein>
<feature type="domain" description="HTH lysR-type" evidence="4">
    <location>
        <begin position="5"/>
        <end position="62"/>
    </location>
</feature>
<dbReference type="EMBL" id="VDFY01000292">
    <property type="protein sequence ID" value="TNH21565.1"/>
    <property type="molecule type" value="Genomic_DNA"/>
</dbReference>
<evidence type="ECO:0000256" key="1">
    <source>
        <dbReference type="ARBA" id="ARBA00009437"/>
    </source>
</evidence>
<keyword evidence="6" id="KW-1185">Reference proteome</keyword>
<dbReference type="SUPFAM" id="SSF46785">
    <property type="entry name" value="Winged helix' DNA-binding domain"/>
    <property type="match status" value="1"/>
</dbReference>
<evidence type="ECO:0000313" key="6">
    <source>
        <dbReference type="Proteomes" id="UP000306145"/>
    </source>
</evidence>
<evidence type="ECO:0000313" key="5">
    <source>
        <dbReference type="EMBL" id="TNH21565.1"/>
    </source>
</evidence>
<dbReference type="AlphaFoldDB" id="A0A5C4QDB7"/>
<proteinExistence type="inferred from homology"/>
<dbReference type="PANTHER" id="PTHR30126">
    <property type="entry name" value="HTH-TYPE TRANSCRIPTIONAL REGULATOR"/>
    <property type="match status" value="1"/>
</dbReference>
<comment type="similarity">
    <text evidence="1">Belongs to the LysR transcriptional regulatory family.</text>
</comment>